<reference evidence="2" key="1">
    <citation type="journal article" date="2020" name="Phytopathology">
        <title>Genome Sequence Resources of Colletotrichum truncatum, C. plurivorum, C. musicola, and C. sojae: Four Species Pathogenic to Soybean (Glycine max).</title>
        <authorList>
            <person name="Rogerio F."/>
            <person name="Boufleur T.R."/>
            <person name="Ciampi-Guillardi M."/>
            <person name="Sukno S.A."/>
            <person name="Thon M.R."/>
            <person name="Massola Junior N.S."/>
            <person name="Baroncelli R."/>
        </authorList>
    </citation>
    <scope>NUCLEOTIDE SEQUENCE</scope>
    <source>
        <strain evidence="2">LFN0074</strain>
    </source>
</reference>
<evidence type="ECO:0000256" key="1">
    <source>
        <dbReference type="ARBA" id="ARBA00005564"/>
    </source>
</evidence>
<proteinExistence type="inferred from homology"/>
<dbReference type="InterPro" id="IPR019405">
    <property type="entry name" value="Lactonase_7-beta_prop"/>
</dbReference>
<dbReference type="Proteomes" id="UP000639643">
    <property type="component" value="Unassembled WGS sequence"/>
</dbReference>
<organism evidence="2 3">
    <name type="scientific">Colletotrichum musicola</name>
    <dbReference type="NCBI Taxonomy" id="2175873"/>
    <lineage>
        <taxon>Eukaryota</taxon>
        <taxon>Fungi</taxon>
        <taxon>Dikarya</taxon>
        <taxon>Ascomycota</taxon>
        <taxon>Pezizomycotina</taxon>
        <taxon>Sordariomycetes</taxon>
        <taxon>Hypocreomycetidae</taxon>
        <taxon>Glomerellales</taxon>
        <taxon>Glomerellaceae</taxon>
        <taxon>Colletotrichum</taxon>
        <taxon>Colletotrichum orchidearum species complex</taxon>
    </lineage>
</organism>
<dbReference type="PANTHER" id="PTHR30344:SF4">
    <property type="entry name" value="CYCLASE, PUTATIVE (AFU_ORTHOLOGUE AFUA_6G11580)-RELATED"/>
    <property type="match status" value="1"/>
</dbReference>
<dbReference type="OrthoDB" id="1715191at2759"/>
<dbReference type="Pfam" id="PF10282">
    <property type="entry name" value="Lactonase"/>
    <property type="match status" value="1"/>
</dbReference>
<dbReference type="EMBL" id="WIGM01000769">
    <property type="protein sequence ID" value="KAF6813048.1"/>
    <property type="molecule type" value="Genomic_DNA"/>
</dbReference>
<accession>A0A8H6MYK8</accession>
<dbReference type="InterPro" id="IPR015943">
    <property type="entry name" value="WD40/YVTN_repeat-like_dom_sf"/>
</dbReference>
<keyword evidence="3" id="KW-1185">Reference proteome</keyword>
<dbReference type="AlphaFoldDB" id="A0A8H6MYK8"/>
<dbReference type="InterPro" id="IPR050282">
    <property type="entry name" value="Cycloisomerase_2"/>
</dbReference>
<sequence>MGLHHLLTGSYTNTSLFLLAFDTAVRTLTLNGAVPGFGLHQYDTSNAARDRIHATTMIEPPRIFSWAVSEDFTFTHLDTVNVNDGKYTFSAGGPGARINLIAEDGGIGEQIDEMFYVPKLDIEDVDKTRQAVLYGAHAFDVNVNRKGGWDAIFMYEIGEEGKADLLSINLTPSPGDGPRNSYPTADGKLLYVINKHSQYLDVYEVGNTRLEHSQRATVIPEGSAAGLRVAFWEDETNSAPGGVTDYIYLSDTSEGSRQATYLDLWKANKQMTIGNVPVRMTMLKLWQLHRSALSLVGDFVADSKPMSGSKKITDVRKT</sequence>
<comment type="similarity">
    <text evidence="1">Belongs to the cycloisomerase 2 family.</text>
</comment>
<evidence type="ECO:0000313" key="2">
    <source>
        <dbReference type="EMBL" id="KAF6813048.1"/>
    </source>
</evidence>
<dbReference type="GO" id="GO:0017057">
    <property type="term" value="F:6-phosphogluconolactonase activity"/>
    <property type="evidence" value="ECO:0007669"/>
    <property type="project" value="TreeGrafter"/>
</dbReference>
<evidence type="ECO:0000313" key="3">
    <source>
        <dbReference type="Proteomes" id="UP000639643"/>
    </source>
</evidence>
<dbReference type="Gene3D" id="2.130.10.10">
    <property type="entry name" value="YVTN repeat-like/Quinoprotein amine dehydrogenase"/>
    <property type="match status" value="1"/>
</dbReference>
<gene>
    <name evidence="2" type="ORF">CMUS01_12930</name>
</gene>
<dbReference type="PANTHER" id="PTHR30344">
    <property type="entry name" value="6-PHOSPHOGLUCONOLACTONASE-RELATED"/>
    <property type="match status" value="1"/>
</dbReference>
<protein>
    <submittedName>
        <fullName evidence="2">Uncharacterized protein</fullName>
    </submittedName>
</protein>
<name>A0A8H6MYK8_9PEZI</name>
<comment type="caution">
    <text evidence="2">The sequence shown here is derived from an EMBL/GenBank/DDBJ whole genome shotgun (WGS) entry which is preliminary data.</text>
</comment>